<dbReference type="Proteomes" id="UP000076858">
    <property type="component" value="Unassembled WGS sequence"/>
</dbReference>
<proteinExistence type="predicted"/>
<dbReference type="GO" id="GO:0005789">
    <property type="term" value="C:endoplasmic reticulum membrane"/>
    <property type="evidence" value="ECO:0007669"/>
    <property type="project" value="TreeGrafter"/>
</dbReference>
<keyword evidence="2" id="KW-0812">Transmembrane</keyword>
<dbReference type="GO" id="GO:0005537">
    <property type="term" value="F:D-mannose binding"/>
    <property type="evidence" value="ECO:0007669"/>
    <property type="project" value="TreeGrafter"/>
</dbReference>
<keyword evidence="6" id="KW-0472">Membrane</keyword>
<dbReference type="PROSITE" id="PS51328">
    <property type="entry name" value="L_LECTIN_LIKE"/>
    <property type="match status" value="1"/>
</dbReference>
<dbReference type="GO" id="GO:0033116">
    <property type="term" value="C:endoplasmic reticulum-Golgi intermediate compartment membrane"/>
    <property type="evidence" value="ECO:0007669"/>
    <property type="project" value="UniProtKB-SubCell"/>
</dbReference>
<evidence type="ECO:0000256" key="3">
    <source>
        <dbReference type="ARBA" id="ARBA00022729"/>
    </source>
</evidence>
<accession>A0A0P5TKR5</accession>
<evidence type="ECO:0000256" key="7">
    <source>
        <dbReference type="ARBA" id="ARBA00023157"/>
    </source>
</evidence>
<dbReference type="OrthoDB" id="10265193at2759"/>
<dbReference type="PANTHER" id="PTHR12223:SF28">
    <property type="entry name" value="LECTIN, MANNOSE BINDING 1 LIKE"/>
    <property type="match status" value="1"/>
</dbReference>
<dbReference type="CDD" id="cd06902">
    <property type="entry name" value="lectin_ERGIC-53_ERGL"/>
    <property type="match status" value="1"/>
</dbReference>
<protein>
    <submittedName>
        <fullName evidence="8">Lectin, mannose-binding, 1</fullName>
    </submittedName>
</protein>
<keyword evidence="7" id="KW-1015">Disulfide bond</keyword>
<evidence type="ECO:0000256" key="2">
    <source>
        <dbReference type="ARBA" id="ARBA00022692"/>
    </source>
</evidence>
<evidence type="ECO:0000313" key="9">
    <source>
        <dbReference type="Proteomes" id="UP000076858"/>
    </source>
</evidence>
<dbReference type="PANTHER" id="PTHR12223">
    <property type="entry name" value="VESICULAR MANNOSE-BINDING LECTIN"/>
    <property type="match status" value="1"/>
</dbReference>
<dbReference type="InterPro" id="IPR051136">
    <property type="entry name" value="Intracellular_Lectin-GPT"/>
</dbReference>
<keyword evidence="5" id="KW-1133">Transmembrane helix</keyword>
<gene>
    <name evidence="8" type="ORF">APZ42_011577</name>
</gene>
<dbReference type="EMBL" id="LRGB01000024">
    <property type="protein sequence ID" value="KZS21621.1"/>
    <property type="molecule type" value="Genomic_DNA"/>
</dbReference>
<name>A0A0P5TKR5_9CRUS</name>
<dbReference type="InterPro" id="IPR013320">
    <property type="entry name" value="ConA-like_dom_sf"/>
</dbReference>
<comment type="subcellular location">
    <subcellularLocation>
        <location evidence="1">Endoplasmic reticulum-Golgi intermediate compartment membrane</location>
        <topology evidence="1">Single-pass type I membrane protein</topology>
    </subcellularLocation>
</comment>
<evidence type="ECO:0000313" key="8">
    <source>
        <dbReference type="EMBL" id="KZS21621.1"/>
    </source>
</evidence>
<comment type="caution">
    <text evidence="8">The sequence shown here is derived from an EMBL/GenBank/DDBJ whole genome shotgun (WGS) entry which is preliminary data.</text>
</comment>
<evidence type="ECO:0000256" key="1">
    <source>
        <dbReference type="ARBA" id="ARBA00004151"/>
    </source>
</evidence>
<evidence type="ECO:0000256" key="4">
    <source>
        <dbReference type="ARBA" id="ARBA00022734"/>
    </source>
</evidence>
<evidence type="ECO:0000256" key="5">
    <source>
        <dbReference type="ARBA" id="ARBA00022989"/>
    </source>
</evidence>
<dbReference type="GO" id="GO:0030134">
    <property type="term" value="C:COPII-coated ER to Golgi transport vesicle"/>
    <property type="evidence" value="ECO:0007669"/>
    <property type="project" value="TreeGrafter"/>
</dbReference>
<keyword evidence="3" id="KW-0732">Signal</keyword>
<reference evidence="8 9" key="1">
    <citation type="submission" date="2016-03" db="EMBL/GenBank/DDBJ databases">
        <title>EvidentialGene: Evidence-directed Construction of Genes on Genomes.</title>
        <authorList>
            <person name="Gilbert D.G."/>
            <person name="Choi J.-H."/>
            <person name="Mockaitis K."/>
            <person name="Colbourne J."/>
            <person name="Pfrender M."/>
        </authorList>
    </citation>
    <scope>NUCLEOTIDE SEQUENCE [LARGE SCALE GENOMIC DNA]</scope>
    <source>
        <strain evidence="8 9">Xinb3</strain>
        <tissue evidence="8">Complete organism</tissue>
    </source>
</reference>
<dbReference type="STRING" id="35525.A0A0P5TKR5"/>
<dbReference type="FunFam" id="2.60.120.200:FF:000028">
    <property type="entry name" value="Blast:Protein ERGIC-53"/>
    <property type="match status" value="1"/>
</dbReference>
<organism evidence="8 9">
    <name type="scientific">Daphnia magna</name>
    <dbReference type="NCBI Taxonomy" id="35525"/>
    <lineage>
        <taxon>Eukaryota</taxon>
        <taxon>Metazoa</taxon>
        <taxon>Ecdysozoa</taxon>
        <taxon>Arthropoda</taxon>
        <taxon>Crustacea</taxon>
        <taxon>Branchiopoda</taxon>
        <taxon>Diplostraca</taxon>
        <taxon>Cladocera</taxon>
        <taxon>Anomopoda</taxon>
        <taxon>Daphniidae</taxon>
        <taxon>Daphnia</taxon>
    </lineage>
</organism>
<dbReference type="SUPFAM" id="SSF49899">
    <property type="entry name" value="Concanavalin A-like lectins/glucanases"/>
    <property type="match status" value="1"/>
</dbReference>
<sequence>MALPARWKLLVGYAVIFLVNCINAQNPFRSFQYKYSFKPPYLAQKDGSVPFWEYSGNAIANEEMVRITPSLRSQKGQIWTRTPTDFDWWEVELVFRVTGRGRIGADGLALWYTESKGVEGPVFGSNDNWKGLGLFFDSFDNDNKHNNPFIMAMTNDGSQSYAHQLDGSTQQLAGCLRDFRNKPFPVRAKIEYYQNTFSVMFHNGMSNNEQDYEMCFRVENVVLPKHGYFGVTAATGGLADDHDALKFLTYSLQSPDASATDEALIAEDERAKLSKEYQEYQDKLQKQKEEYRQAHPDEADTGKMENPEEWFETDNQRELGQIFAGQSKMFDALRDIQRKMDDLVGRQERTLSLMSAIQTNQVAGTVQTGGTGPIPGVDTIRRHEVETALANQREIVGAAREIKAYVTEIHQRTATIVQNQGKQVGGSAQPLGYDHVQNSLNEVKEGLNMIKRDISVTAQRLAAQPVTSCPTNQPCVSTTIFAVFMVIQMVIMIGYFIYRDTKEAQAKKILLGMKENHISNC</sequence>
<dbReference type="InterPro" id="IPR005052">
    <property type="entry name" value="Lectin_leg"/>
</dbReference>
<keyword evidence="9" id="KW-1185">Reference proteome</keyword>
<keyword evidence="4" id="KW-0430">Lectin</keyword>
<dbReference type="GO" id="GO:0000139">
    <property type="term" value="C:Golgi membrane"/>
    <property type="evidence" value="ECO:0007669"/>
    <property type="project" value="TreeGrafter"/>
</dbReference>
<evidence type="ECO:0000256" key="6">
    <source>
        <dbReference type="ARBA" id="ARBA00023136"/>
    </source>
</evidence>
<dbReference type="Pfam" id="PF03388">
    <property type="entry name" value="Lectin_leg-like"/>
    <property type="match status" value="1"/>
</dbReference>
<dbReference type="GO" id="GO:0006888">
    <property type="term" value="P:endoplasmic reticulum to Golgi vesicle-mediated transport"/>
    <property type="evidence" value="ECO:0007669"/>
    <property type="project" value="TreeGrafter"/>
</dbReference>
<dbReference type="AlphaFoldDB" id="A0A0P5TKR5"/>
<dbReference type="Gene3D" id="2.60.120.200">
    <property type="match status" value="1"/>
</dbReference>